<comment type="caution">
    <text evidence="1">The sequence shown here is derived from an EMBL/GenBank/DDBJ whole genome shotgun (WGS) entry which is preliminary data.</text>
</comment>
<name>A0A1Y3E7K9_9BILA</name>
<evidence type="ECO:0000313" key="1">
    <source>
        <dbReference type="EMBL" id="OUC41102.1"/>
    </source>
</evidence>
<reference evidence="1 2" key="1">
    <citation type="submission" date="2015-04" db="EMBL/GenBank/DDBJ databases">
        <title>Draft genome of the roundworm Trichinella nativa.</title>
        <authorList>
            <person name="Mitreva M."/>
        </authorList>
    </citation>
    <scope>NUCLEOTIDE SEQUENCE [LARGE SCALE GENOMIC DNA]</scope>
    <source>
        <strain evidence="1 2">ISS45</strain>
    </source>
</reference>
<accession>A0A1Y3E7K9</accession>
<feature type="non-terminal residue" evidence="1">
    <location>
        <position position="106"/>
    </location>
</feature>
<sequence>MKDDTEIEEAEAIWIQQIQARRIWQDRHGEPQNCRSAAGDRESGTLMAGQLEAAEQIRVRIAQRQCFRGEIDALRTNGCVGAQSRLRQLRPLCLKIRQLQRPRLRT</sequence>
<proteinExistence type="predicted"/>
<protein>
    <submittedName>
        <fullName evidence="1">Uncharacterized protein</fullName>
    </submittedName>
</protein>
<dbReference type="Proteomes" id="UP000243006">
    <property type="component" value="Unassembled WGS sequence"/>
</dbReference>
<dbReference type="EMBL" id="LVZM01021840">
    <property type="protein sequence ID" value="OUC41102.1"/>
    <property type="molecule type" value="Genomic_DNA"/>
</dbReference>
<gene>
    <name evidence="1" type="ORF">D917_03624</name>
</gene>
<dbReference type="AlphaFoldDB" id="A0A1Y3E7K9"/>
<organism evidence="1 2">
    <name type="scientific">Trichinella nativa</name>
    <dbReference type="NCBI Taxonomy" id="6335"/>
    <lineage>
        <taxon>Eukaryota</taxon>
        <taxon>Metazoa</taxon>
        <taxon>Ecdysozoa</taxon>
        <taxon>Nematoda</taxon>
        <taxon>Enoplea</taxon>
        <taxon>Dorylaimia</taxon>
        <taxon>Trichinellida</taxon>
        <taxon>Trichinellidae</taxon>
        <taxon>Trichinella</taxon>
    </lineage>
</organism>
<evidence type="ECO:0000313" key="2">
    <source>
        <dbReference type="Proteomes" id="UP000243006"/>
    </source>
</evidence>